<dbReference type="AlphaFoldDB" id="A0A853JDI8"/>
<name>A0A853JDI8_9GAMM</name>
<dbReference type="InterPro" id="IPR011971">
    <property type="entry name" value="CHP02284"/>
</dbReference>
<dbReference type="RefSeq" id="WP_180679156.1">
    <property type="nucleotide sequence ID" value="NZ_JACCKA010000074.1"/>
</dbReference>
<organism evidence="2 3">
    <name type="scientific">Luteimonas salinisoli</name>
    <dbReference type="NCBI Taxonomy" id="2752307"/>
    <lineage>
        <taxon>Bacteria</taxon>
        <taxon>Pseudomonadati</taxon>
        <taxon>Pseudomonadota</taxon>
        <taxon>Gammaproteobacteria</taxon>
        <taxon>Lysobacterales</taxon>
        <taxon>Lysobacteraceae</taxon>
        <taxon>Luteimonas</taxon>
    </lineage>
</organism>
<accession>A0A853JDI8</accession>
<dbReference type="NCBIfam" id="TIGR02284">
    <property type="entry name" value="PA2169 family four-helix-bundle protein"/>
    <property type="match status" value="1"/>
</dbReference>
<comment type="caution">
    <text evidence="2">The sequence shown here is derived from an EMBL/GenBank/DDBJ whole genome shotgun (WGS) entry which is preliminary data.</text>
</comment>
<dbReference type="Proteomes" id="UP000578091">
    <property type="component" value="Unassembled WGS sequence"/>
</dbReference>
<reference evidence="2 3" key="1">
    <citation type="submission" date="2020-07" db="EMBL/GenBank/DDBJ databases">
        <title>Luteimonas sp. SJ-92.</title>
        <authorList>
            <person name="Huang X.-X."/>
            <person name="Xu L."/>
            <person name="Sun J.-Q."/>
        </authorList>
    </citation>
    <scope>NUCLEOTIDE SEQUENCE [LARGE SCALE GENOMIC DNA]</scope>
    <source>
        <strain evidence="2 3">SJ-92</strain>
    </source>
</reference>
<dbReference type="Pfam" id="PF09537">
    <property type="entry name" value="DUF2383"/>
    <property type="match status" value="1"/>
</dbReference>
<gene>
    <name evidence="2" type="ORF">H0E84_13370</name>
</gene>
<sequence length="152" mass="16546">MSDINKKTTHTLNDLIAIARDGREFYEEAAQKVDDVDLKALFTRLAGVKAAISNELGGAVQAAGGTPEDSGTMAGNMRQMYAKLRAGLGDKEYGYVAELEESEDRLLKAFREAASDNDTPAAARDIVSRLLPEVQACHDVMRDRKLAMKRAA</sequence>
<feature type="domain" description="DUF2383" evidence="1">
    <location>
        <begin position="8"/>
        <end position="114"/>
    </location>
</feature>
<evidence type="ECO:0000313" key="3">
    <source>
        <dbReference type="Proteomes" id="UP000578091"/>
    </source>
</evidence>
<dbReference type="Gene3D" id="1.20.1260.10">
    <property type="match status" value="1"/>
</dbReference>
<keyword evidence="3" id="KW-1185">Reference proteome</keyword>
<dbReference type="EMBL" id="JACCKA010000074">
    <property type="protein sequence ID" value="NZA27376.1"/>
    <property type="molecule type" value="Genomic_DNA"/>
</dbReference>
<evidence type="ECO:0000259" key="1">
    <source>
        <dbReference type="Pfam" id="PF09537"/>
    </source>
</evidence>
<proteinExistence type="predicted"/>
<dbReference type="InterPro" id="IPR019052">
    <property type="entry name" value="DUF2383"/>
</dbReference>
<dbReference type="InterPro" id="IPR012347">
    <property type="entry name" value="Ferritin-like"/>
</dbReference>
<protein>
    <submittedName>
        <fullName evidence="2">PA2169 family four-helix-bundle protein</fullName>
    </submittedName>
</protein>
<evidence type="ECO:0000313" key="2">
    <source>
        <dbReference type="EMBL" id="NZA27376.1"/>
    </source>
</evidence>